<dbReference type="OrthoDB" id="6925137at2"/>
<name>A0A4D6X980_PSEPU</name>
<evidence type="ECO:0000313" key="2">
    <source>
        <dbReference type="Proteomes" id="UP000298551"/>
    </source>
</evidence>
<dbReference type="EMBL" id="CP039371">
    <property type="protein sequence ID" value="QCI12892.1"/>
    <property type="molecule type" value="Genomic_DNA"/>
</dbReference>
<sequence length="77" mass="8614">MVMQTRFVVVPAVPLEKELFPRRIGFPGNLAPGFDLYDTSDKIRLNFNFPSRAEAEYECALRNSQQGANGMNLLGHG</sequence>
<dbReference type="AlphaFoldDB" id="A0A4D6X980"/>
<accession>A0A4D6X980</accession>
<protein>
    <submittedName>
        <fullName evidence="1">Uncharacterized protein</fullName>
    </submittedName>
</protein>
<gene>
    <name evidence="1" type="ORF">E6B08_16580</name>
</gene>
<reference evidence="2" key="1">
    <citation type="submission" date="2019-04" db="EMBL/GenBank/DDBJ databases">
        <title>Genome sequence of Pseudomonas putida 1290, an auxin catabolizing strain.</title>
        <authorList>
            <person name="Laird T.S."/>
            <person name="Leveau J.H.J."/>
        </authorList>
    </citation>
    <scope>NUCLEOTIDE SEQUENCE [LARGE SCALE GENOMIC DNA]</scope>
    <source>
        <strain evidence="2">1290</strain>
    </source>
</reference>
<dbReference type="Proteomes" id="UP000298551">
    <property type="component" value="Chromosome"/>
</dbReference>
<dbReference type="RefSeq" id="WP_136915045.1">
    <property type="nucleotide sequence ID" value="NZ_CP039371.1"/>
</dbReference>
<evidence type="ECO:0000313" key="1">
    <source>
        <dbReference type="EMBL" id="QCI12892.1"/>
    </source>
</evidence>
<organism evidence="1 2">
    <name type="scientific">Pseudomonas putida</name>
    <name type="common">Arthrobacter siderocapsulatus</name>
    <dbReference type="NCBI Taxonomy" id="303"/>
    <lineage>
        <taxon>Bacteria</taxon>
        <taxon>Pseudomonadati</taxon>
        <taxon>Pseudomonadota</taxon>
        <taxon>Gammaproteobacteria</taxon>
        <taxon>Pseudomonadales</taxon>
        <taxon>Pseudomonadaceae</taxon>
        <taxon>Pseudomonas</taxon>
    </lineage>
</organism>
<proteinExistence type="predicted"/>